<proteinExistence type="predicted"/>
<organism evidence="1 2">
    <name type="scientific">Bacillus paralicheniformis</name>
    <dbReference type="NCBI Taxonomy" id="1648923"/>
    <lineage>
        <taxon>Bacteria</taxon>
        <taxon>Bacillati</taxon>
        <taxon>Bacillota</taxon>
        <taxon>Bacilli</taxon>
        <taxon>Bacillales</taxon>
        <taxon>Bacillaceae</taxon>
        <taxon>Bacillus</taxon>
    </lineage>
</organism>
<protein>
    <submittedName>
        <fullName evidence="1">Uncharacterized protein</fullName>
    </submittedName>
</protein>
<sequence length="39" mass="4222">MFNPFFLTAEKGLFGYGNTAASSLKDGSSLYSESQADRL</sequence>
<name>A0A6N2ESS8_9BACI</name>
<dbReference type="EMBL" id="LKPO01000019">
    <property type="protein sequence ID" value="OLF91312.1"/>
    <property type="molecule type" value="Genomic_DNA"/>
</dbReference>
<accession>A0A6N2ESS8</accession>
<gene>
    <name evidence="1" type="ORF">B4121_2790</name>
</gene>
<reference evidence="1 2" key="1">
    <citation type="journal article" date="2016" name="Front. Microbiol.">
        <title>High-Level Heat Resistance of Spores of Bacillus amyloliquefaciens and Bacillus licheniformis Results from the Presence of a spoVA Operon in a Tn1546 Transposon.</title>
        <authorList>
            <person name="Berendsen E.M."/>
            <person name="Koning R.A."/>
            <person name="Boekhorst J."/>
            <person name="de Jong A."/>
            <person name="Kuipers O.P."/>
            <person name="Wells-Bennik M.H."/>
        </authorList>
    </citation>
    <scope>NUCLEOTIDE SEQUENCE [LARGE SCALE GENOMIC DNA]</scope>
    <source>
        <strain evidence="1 2">B4121</strain>
    </source>
</reference>
<evidence type="ECO:0000313" key="2">
    <source>
        <dbReference type="Proteomes" id="UP000185604"/>
    </source>
</evidence>
<dbReference type="Proteomes" id="UP000185604">
    <property type="component" value="Unassembled WGS sequence"/>
</dbReference>
<evidence type="ECO:0000313" key="1">
    <source>
        <dbReference type="EMBL" id="OLF91312.1"/>
    </source>
</evidence>
<dbReference type="AlphaFoldDB" id="A0A6N2ESS8"/>
<comment type="caution">
    <text evidence="1">The sequence shown here is derived from an EMBL/GenBank/DDBJ whole genome shotgun (WGS) entry which is preliminary data.</text>
</comment>